<proteinExistence type="predicted"/>
<evidence type="ECO:0000259" key="2">
    <source>
        <dbReference type="PROSITE" id="PS50141"/>
    </source>
</evidence>
<dbReference type="GO" id="GO:0002100">
    <property type="term" value="P:tRNA wobble adenosine to inosine editing"/>
    <property type="evidence" value="ECO:0007669"/>
    <property type="project" value="InterPro"/>
</dbReference>
<organism evidence="3 4">
    <name type="scientific">Apiospora kogelbergensis</name>
    <dbReference type="NCBI Taxonomy" id="1337665"/>
    <lineage>
        <taxon>Eukaryota</taxon>
        <taxon>Fungi</taxon>
        <taxon>Dikarya</taxon>
        <taxon>Ascomycota</taxon>
        <taxon>Pezizomycotina</taxon>
        <taxon>Sordariomycetes</taxon>
        <taxon>Xylariomycetidae</taxon>
        <taxon>Amphisphaeriales</taxon>
        <taxon>Apiosporaceae</taxon>
        <taxon>Apiospora</taxon>
    </lineage>
</organism>
<sequence length="455" mass="49216">MSVTPDIIASLVLQEYEKLPVKRKPPVRDNGIREWVPLSGIVAELPGGSDLRCLSLATGMKCLPQAKLPLARGNVLHDWHAEVLAIRAFNRFVLDECKIMAEGGPEFESLFLQRRPVDELQRLQAANTTGPWCGQPFTWREDVKLHMYCSEAPCGDASMELTMAAQADATPWEIPSPVATSPKISELGTDAATTTTSTSESPSSTSAAASPPLLPGRAFFQHLGVVRRKPARGDAPTTLSKSCSDKLALRQCTSLLSSTTSLLVSPTHAYLATLILPASQYSATGCERAFSGRLQDVNKTADQQGQWAGGYRFAPFRVDTTDLEFAYSRRGIATRPTREGEVAGVDKMAASNLAVAWTASGLEEASLGGTLQGRKLFDPRGASFASRRKMWALALEVAAMLGAGLAGLHETLETKNYKELKQSEMLQPRMDVKSKATTTALKGWARNVGDDDFSL</sequence>
<dbReference type="Pfam" id="PF02137">
    <property type="entry name" value="A_deamin"/>
    <property type="match status" value="1"/>
</dbReference>
<feature type="domain" description="A to I editase" evidence="2">
    <location>
        <begin position="55"/>
        <end position="421"/>
    </location>
</feature>
<feature type="compositionally biased region" description="Low complexity" evidence="1">
    <location>
        <begin position="189"/>
        <end position="211"/>
    </location>
</feature>
<evidence type="ECO:0000256" key="1">
    <source>
        <dbReference type="SAM" id="MobiDB-lite"/>
    </source>
</evidence>
<reference evidence="3 4" key="1">
    <citation type="submission" date="2023-01" db="EMBL/GenBank/DDBJ databases">
        <title>Analysis of 21 Apiospora genomes using comparative genomics revels a genus with tremendous synthesis potential of carbohydrate active enzymes and secondary metabolites.</title>
        <authorList>
            <person name="Sorensen T."/>
        </authorList>
    </citation>
    <scope>NUCLEOTIDE SEQUENCE [LARGE SCALE GENOMIC DNA]</scope>
    <source>
        <strain evidence="3 4">CBS 117206</strain>
    </source>
</reference>
<dbReference type="PROSITE" id="PS50141">
    <property type="entry name" value="A_DEAMIN_EDITASE"/>
    <property type="match status" value="1"/>
</dbReference>
<dbReference type="EMBL" id="JAQQWP010000001">
    <property type="protein sequence ID" value="KAK8132722.1"/>
    <property type="molecule type" value="Genomic_DNA"/>
</dbReference>
<name>A0AAW0RCS0_9PEZI</name>
<dbReference type="AlphaFoldDB" id="A0AAW0RCS0"/>
<dbReference type="PANTHER" id="PTHR47803">
    <property type="entry name" value="TRNA-SPECIFIC ADENOSINE DEAMINASE 1"/>
    <property type="match status" value="1"/>
</dbReference>
<evidence type="ECO:0000313" key="4">
    <source>
        <dbReference type="Proteomes" id="UP001392437"/>
    </source>
</evidence>
<protein>
    <submittedName>
        <fullName evidence="3">Adenosine deaminase/editase</fullName>
    </submittedName>
</protein>
<comment type="caution">
    <text evidence="3">The sequence shown here is derived from an EMBL/GenBank/DDBJ whole genome shotgun (WGS) entry which is preliminary data.</text>
</comment>
<keyword evidence="4" id="KW-1185">Reference proteome</keyword>
<accession>A0AAW0RCS0</accession>
<dbReference type="InterPro" id="IPR002466">
    <property type="entry name" value="A_deamin"/>
</dbReference>
<dbReference type="GO" id="GO:0003723">
    <property type="term" value="F:RNA binding"/>
    <property type="evidence" value="ECO:0007669"/>
    <property type="project" value="InterPro"/>
</dbReference>
<dbReference type="SMART" id="SM00552">
    <property type="entry name" value="ADEAMc"/>
    <property type="match status" value="1"/>
</dbReference>
<feature type="region of interest" description="Disordered" evidence="1">
    <location>
        <begin position="177"/>
        <end position="213"/>
    </location>
</feature>
<dbReference type="Proteomes" id="UP001392437">
    <property type="component" value="Unassembled WGS sequence"/>
</dbReference>
<dbReference type="GO" id="GO:0043829">
    <property type="term" value="F:tRNA-specific adenosine-37 deaminase activity"/>
    <property type="evidence" value="ECO:0007669"/>
    <property type="project" value="TreeGrafter"/>
</dbReference>
<dbReference type="InterPro" id="IPR042935">
    <property type="entry name" value="Tad1"/>
</dbReference>
<evidence type="ECO:0000313" key="3">
    <source>
        <dbReference type="EMBL" id="KAK8132722.1"/>
    </source>
</evidence>
<dbReference type="PANTHER" id="PTHR47803:SF1">
    <property type="entry name" value="TRNA-SPECIFIC ADENOSINE DEAMINASE 1"/>
    <property type="match status" value="1"/>
</dbReference>
<gene>
    <name evidence="3" type="ORF">PG999_000895</name>
</gene>